<organism evidence="1 2">
    <name type="scientific">Zasmidium cellare</name>
    <name type="common">Wine cellar mold</name>
    <name type="synonym">Racodium cellare</name>
    <dbReference type="NCBI Taxonomy" id="395010"/>
    <lineage>
        <taxon>Eukaryota</taxon>
        <taxon>Fungi</taxon>
        <taxon>Dikarya</taxon>
        <taxon>Ascomycota</taxon>
        <taxon>Pezizomycotina</taxon>
        <taxon>Dothideomycetes</taxon>
        <taxon>Dothideomycetidae</taxon>
        <taxon>Mycosphaerellales</taxon>
        <taxon>Mycosphaerellaceae</taxon>
        <taxon>Zasmidium</taxon>
    </lineage>
</organism>
<gene>
    <name evidence="1" type="ORF">PRZ48_006701</name>
</gene>
<evidence type="ECO:0000313" key="2">
    <source>
        <dbReference type="Proteomes" id="UP001305779"/>
    </source>
</evidence>
<dbReference type="Proteomes" id="UP001305779">
    <property type="component" value="Unassembled WGS sequence"/>
</dbReference>
<reference evidence="1 2" key="1">
    <citation type="journal article" date="2023" name="G3 (Bethesda)">
        <title>A chromosome-level genome assembly of Zasmidium syzygii isolated from banana leaves.</title>
        <authorList>
            <person name="van Westerhoven A.C."/>
            <person name="Mehrabi R."/>
            <person name="Talebi R."/>
            <person name="Steentjes M.B.F."/>
            <person name="Corcolon B."/>
            <person name="Chong P.A."/>
            <person name="Kema G.H.J."/>
            <person name="Seidl M.F."/>
        </authorList>
    </citation>
    <scope>NUCLEOTIDE SEQUENCE [LARGE SCALE GENOMIC DNA]</scope>
    <source>
        <strain evidence="1 2">P124</strain>
    </source>
</reference>
<sequence>MADGVSMCNYQKVNDDSDAMIEFYDSLTGRRAEEAFEGSQTENVPHATQTEIGIHQITQIPNLDIDNRGTDEAVAKAFRKGYQQAKDENAAKLSEMKQELEVALSYKTEFFEWKEFMEERRKELDTREATLNEREQTFLVREAVEQARARGDPIDPGVRGR</sequence>
<proteinExistence type="predicted"/>
<comment type="caution">
    <text evidence="1">The sequence shown here is derived from an EMBL/GenBank/DDBJ whole genome shotgun (WGS) entry which is preliminary data.</text>
</comment>
<protein>
    <submittedName>
        <fullName evidence="1">Uncharacterized protein</fullName>
    </submittedName>
</protein>
<evidence type="ECO:0000313" key="1">
    <source>
        <dbReference type="EMBL" id="KAK4503273.1"/>
    </source>
</evidence>
<accession>A0ABR0ER30</accession>
<name>A0ABR0ER30_ZASCE</name>
<keyword evidence="2" id="KW-1185">Reference proteome</keyword>
<dbReference type="EMBL" id="JAXOVC010000004">
    <property type="protein sequence ID" value="KAK4503273.1"/>
    <property type="molecule type" value="Genomic_DNA"/>
</dbReference>